<feature type="transmembrane region" description="Helical" evidence="1">
    <location>
        <begin position="186"/>
        <end position="207"/>
    </location>
</feature>
<feature type="transmembrane region" description="Helical" evidence="1">
    <location>
        <begin position="162"/>
        <end position="180"/>
    </location>
</feature>
<reference evidence="2 3" key="1">
    <citation type="journal article" date="2011" name="J. Bacteriol.">
        <title>Genome sequence of Haloplasma contractile, an unusual contractile bacterium from a deep-sea anoxic brine lake.</title>
        <authorList>
            <person name="Antunes A."/>
            <person name="Alam I."/>
            <person name="El Dorry H."/>
            <person name="Siam R."/>
            <person name="Robertson A."/>
            <person name="Bajic V.B."/>
            <person name="Stingl U."/>
        </authorList>
    </citation>
    <scope>NUCLEOTIDE SEQUENCE [LARGE SCALE GENOMIC DNA]</scope>
    <source>
        <strain evidence="2 3">SSD-17B</strain>
    </source>
</reference>
<feature type="transmembrane region" description="Helical" evidence="1">
    <location>
        <begin position="35"/>
        <end position="53"/>
    </location>
</feature>
<gene>
    <name evidence="2" type="ORF">HLPCO_001070</name>
</gene>
<dbReference type="EMBL" id="AFNU02000003">
    <property type="protein sequence ID" value="ERJ12730.1"/>
    <property type="molecule type" value="Genomic_DNA"/>
</dbReference>
<keyword evidence="1" id="KW-0472">Membrane</keyword>
<proteinExistence type="predicted"/>
<keyword evidence="1" id="KW-0812">Transmembrane</keyword>
<accession>F7Q0C4</accession>
<dbReference type="RefSeq" id="WP_008825859.1">
    <property type="nucleotide sequence ID" value="NZ_AFNU02000003.1"/>
</dbReference>
<feature type="transmembrane region" description="Helical" evidence="1">
    <location>
        <begin position="128"/>
        <end position="150"/>
    </location>
</feature>
<dbReference type="Proteomes" id="UP000005707">
    <property type="component" value="Unassembled WGS sequence"/>
</dbReference>
<dbReference type="AlphaFoldDB" id="F7Q0C4"/>
<keyword evidence="1" id="KW-1133">Transmembrane helix</keyword>
<comment type="caution">
    <text evidence="2">The sequence shown here is derived from an EMBL/GenBank/DDBJ whole genome shotgun (WGS) entry which is preliminary data.</text>
</comment>
<protein>
    <submittedName>
        <fullName evidence="2">Uncharacterized protein</fullName>
    </submittedName>
</protein>
<evidence type="ECO:0000256" key="1">
    <source>
        <dbReference type="SAM" id="Phobius"/>
    </source>
</evidence>
<reference evidence="2 3" key="2">
    <citation type="journal article" date="2013" name="PLoS ONE">
        <title>INDIGO - INtegrated Data Warehouse of MIcrobial GenOmes with Examples from the Red Sea Extremophiles.</title>
        <authorList>
            <person name="Alam I."/>
            <person name="Antunes A."/>
            <person name="Kamau A.A."/>
            <person name="Ba Alawi W."/>
            <person name="Kalkatawi M."/>
            <person name="Stingl U."/>
            <person name="Bajic V.B."/>
        </authorList>
    </citation>
    <scope>NUCLEOTIDE SEQUENCE [LARGE SCALE GENOMIC DNA]</scope>
    <source>
        <strain evidence="2 3">SSD-17B</strain>
    </source>
</reference>
<evidence type="ECO:0000313" key="2">
    <source>
        <dbReference type="EMBL" id="ERJ12730.1"/>
    </source>
</evidence>
<feature type="transmembrane region" description="Helical" evidence="1">
    <location>
        <begin position="98"/>
        <end position="122"/>
    </location>
</feature>
<feature type="transmembrane region" description="Helical" evidence="1">
    <location>
        <begin position="219"/>
        <end position="238"/>
    </location>
</feature>
<sequence>MKKLLLKLHNEYKSIITLKNTNPFEINKWKTFRNMVITTLVFLLLFIGIGYISDQLDNLHYVVLAVNTSIIGPFILSKISNEIKFQAHYNLHYRIGNLIFYQSFNLITLILLSNGLFMLLYFRFLISTYFLLLLLAIPTVLILGICFLQYRLKLRRNYAGNILFNSLIIVNLYILLFHIIGIEMIVLNYVISTFIILIIYMISNTVSIPFVKSYNTLSIKVWSIGVLFTLIILMSALINNKYVDQHVEFISYNDFRTSKVNVIDDFEHLETPEHIYESDILVNDDYIFLDFDELLVLNHDLELVKRVDKNIGQIFMDNEIIKGVTSGDHLVGNHDNGWYIQYYLDQNFEFKEEILIHVDEYDFPPSFTLGDDLITINNPTTDFILVHHGNFESTRYEAHHYEQNQIIFQDNQHVIYTKNGKLYKDSSNLNYVDGWYSNGKKLLIGETISIVDMSEYIKGNEEPIFQYNVGKRLNTNYYSISSFDYYQNRYFIRLDGIRRMTLILNENGEEIGLVDYTEKSYYLDYNIFAYINEDFIFFLDSHGDLKLVDYENPTTYIFKGMTGTINHMFLYANLFILISFKKKIYLN</sequence>
<evidence type="ECO:0000313" key="3">
    <source>
        <dbReference type="Proteomes" id="UP000005707"/>
    </source>
</evidence>
<name>F7Q0C4_9MOLU</name>
<organism evidence="2 3">
    <name type="scientific">Haloplasma contractile SSD-17B</name>
    <dbReference type="NCBI Taxonomy" id="1033810"/>
    <lineage>
        <taxon>Bacteria</taxon>
        <taxon>Bacillati</taxon>
        <taxon>Mycoplasmatota</taxon>
        <taxon>Mollicutes</taxon>
        <taxon>Haloplasmatales</taxon>
        <taxon>Haloplasmataceae</taxon>
        <taxon>Haloplasma</taxon>
    </lineage>
</organism>
<keyword evidence="3" id="KW-1185">Reference proteome</keyword>
<dbReference type="InParanoid" id="F7Q0C4"/>
<feature type="transmembrane region" description="Helical" evidence="1">
    <location>
        <begin position="59"/>
        <end position="77"/>
    </location>
</feature>